<feature type="domain" description="SET" evidence="1">
    <location>
        <begin position="17"/>
        <end position="161"/>
    </location>
</feature>
<organism evidence="2 3">
    <name type="scientific">Botryobasidium botryosum (strain FD-172 SS1)</name>
    <dbReference type="NCBI Taxonomy" id="930990"/>
    <lineage>
        <taxon>Eukaryota</taxon>
        <taxon>Fungi</taxon>
        <taxon>Dikarya</taxon>
        <taxon>Basidiomycota</taxon>
        <taxon>Agaricomycotina</taxon>
        <taxon>Agaricomycetes</taxon>
        <taxon>Cantharellales</taxon>
        <taxon>Botryobasidiaceae</taxon>
        <taxon>Botryobasidium</taxon>
    </lineage>
</organism>
<dbReference type="InterPro" id="IPR046341">
    <property type="entry name" value="SET_dom_sf"/>
</dbReference>
<dbReference type="Pfam" id="PF00856">
    <property type="entry name" value="SET"/>
    <property type="match status" value="1"/>
</dbReference>
<dbReference type="CDD" id="cd20071">
    <property type="entry name" value="SET_SMYD"/>
    <property type="match status" value="1"/>
</dbReference>
<reference evidence="3" key="1">
    <citation type="journal article" date="2014" name="Proc. Natl. Acad. Sci. U.S.A.">
        <title>Extensive sampling of basidiomycete genomes demonstrates inadequacy of the white-rot/brown-rot paradigm for wood decay fungi.</title>
        <authorList>
            <person name="Riley R."/>
            <person name="Salamov A.A."/>
            <person name="Brown D.W."/>
            <person name="Nagy L.G."/>
            <person name="Floudas D."/>
            <person name="Held B.W."/>
            <person name="Levasseur A."/>
            <person name="Lombard V."/>
            <person name="Morin E."/>
            <person name="Otillar R."/>
            <person name="Lindquist E.A."/>
            <person name="Sun H."/>
            <person name="LaButti K.M."/>
            <person name="Schmutz J."/>
            <person name="Jabbour D."/>
            <person name="Luo H."/>
            <person name="Baker S.E."/>
            <person name="Pisabarro A.G."/>
            <person name="Walton J.D."/>
            <person name="Blanchette R.A."/>
            <person name="Henrissat B."/>
            <person name="Martin F."/>
            <person name="Cullen D."/>
            <person name="Hibbett D.S."/>
            <person name="Grigoriev I.V."/>
        </authorList>
    </citation>
    <scope>NUCLEOTIDE SEQUENCE [LARGE SCALE GENOMIC DNA]</scope>
    <source>
        <strain evidence="3">FD-172 SS1</strain>
    </source>
</reference>
<name>A0A067MI61_BOTB1</name>
<sequence>MESIDIFNLNSRSSGSDPFSIVPISGKGLGVTATRALARGEIVMIEEPLFTQTGFRSLESVLSAFSGLSSSEKRNYLLPANCHPDLHSLQGIYETNCFPLGPNSRLQSRHADRSGVFLLASRFNSSCRPNVENYWHTKTQTLRIIAQRDIRKGEELCIAYSELLAPREARQAFLRHNFGFDCTCEVCSLQGDASRRSDERRVALGKLYEDIGFIQNPRRGIKAVQRALDLLREEGLTFNREGFYYDGFQFCIAVSDIPNARKWIERAYRASVLAIGDGGDRIGWIMQRYIDRPESHPLRGLLPKTTLCAPR</sequence>
<dbReference type="STRING" id="930990.A0A067MI61"/>
<dbReference type="EMBL" id="KL198060">
    <property type="protein sequence ID" value="KDQ11251.1"/>
    <property type="molecule type" value="Genomic_DNA"/>
</dbReference>
<protein>
    <recommendedName>
        <fullName evidence="1">SET domain-containing protein</fullName>
    </recommendedName>
</protein>
<dbReference type="InParanoid" id="A0A067MI61"/>
<dbReference type="InterPro" id="IPR053185">
    <property type="entry name" value="SET_domain_protein"/>
</dbReference>
<evidence type="ECO:0000313" key="3">
    <source>
        <dbReference type="Proteomes" id="UP000027195"/>
    </source>
</evidence>
<dbReference type="SUPFAM" id="SSF82199">
    <property type="entry name" value="SET domain"/>
    <property type="match status" value="1"/>
</dbReference>
<dbReference type="SMART" id="SM00317">
    <property type="entry name" value="SET"/>
    <property type="match status" value="1"/>
</dbReference>
<dbReference type="Proteomes" id="UP000027195">
    <property type="component" value="Unassembled WGS sequence"/>
</dbReference>
<dbReference type="PANTHER" id="PTHR47332:SF4">
    <property type="entry name" value="SET DOMAIN-CONTAINING PROTEIN 5"/>
    <property type="match status" value="1"/>
</dbReference>
<dbReference type="PANTHER" id="PTHR47332">
    <property type="entry name" value="SET DOMAIN-CONTAINING PROTEIN 5"/>
    <property type="match status" value="1"/>
</dbReference>
<proteinExistence type="predicted"/>
<dbReference type="FunCoup" id="A0A067MI61">
    <property type="interactions" value="1"/>
</dbReference>
<evidence type="ECO:0000259" key="1">
    <source>
        <dbReference type="PROSITE" id="PS50280"/>
    </source>
</evidence>
<gene>
    <name evidence="2" type="ORF">BOTBODRAFT_463425</name>
</gene>
<dbReference type="PROSITE" id="PS50280">
    <property type="entry name" value="SET"/>
    <property type="match status" value="1"/>
</dbReference>
<dbReference type="AlphaFoldDB" id="A0A067MI61"/>
<dbReference type="OrthoDB" id="265717at2759"/>
<evidence type="ECO:0000313" key="2">
    <source>
        <dbReference type="EMBL" id="KDQ11251.1"/>
    </source>
</evidence>
<dbReference type="InterPro" id="IPR001214">
    <property type="entry name" value="SET_dom"/>
</dbReference>
<dbReference type="Gene3D" id="2.170.270.10">
    <property type="entry name" value="SET domain"/>
    <property type="match status" value="1"/>
</dbReference>
<keyword evidence="3" id="KW-1185">Reference proteome</keyword>
<dbReference type="HOGENOM" id="CLU_028281_0_0_1"/>
<accession>A0A067MI61</accession>